<dbReference type="InterPro" id="IPR010982">
    <property type="entry name" value="Lambda_DNA-bd_dom_sf"/>
</dbReference>
<dbReference type="InterPro" id="IPR010359">
    <property type="entry name" value="IrrE_HExxH"/>
</dbReference>
<organism evidence="3 4">
    <name type="scientific">Amycolatopsis xylanica</name>
    <dbReference type="NCBI Taxonomy" id="589385"/>
    <lineage>
        <taxon>Bacteria</taxon>
        <taxon>Bacillati</taxon>
        <taxon>Actinomycetota</taxon>
        <taxon>Actinomycetes</taxon>
        <taxon>Pseudonocardiales</taxon>
        <taxon>Pseudonocardiaceae</taxon>
        <taxon>Amycolatopsis</taxon>
    </lineage>
</organism>
<dbReference type="Pfam" id="PF01381">
    <property type="entry name" value="HTH_3"/>
    <property type="match status" value="1"/>
</dbReference>
<dbReference type="OrthoDB" id="9794834at2"/>
<dbReference type="InterPro" id="IPR052345">
    <property type="entry name" value="Rad_response_metalloprotease"/>
</dbReference>
<dbReference type="Pfam" id="PF06114">
    <property type="entry name" value="Peptidase_M78"/>
    <property type="match status" value="1"/>
</dbReference>
<dbReference type="Gene3D" id="1.10.260.40">
    <property type="entry name" value="lambda repressor-like DNA-binding domains"/>
    <property type="match status" value="1"/>
</dbReference>
<sequence length="361" mass="39852">MVTPERITLARKRRSLTVAELARRLDVSAQSVTNYERGRQQPSTGTLRRLALVLGFPEAFFMAPPGEEVPETAVAFRARSKLSLGKRASAVSAGVLAVEFNTWLEETFRLPEPDLPTLDHPDPETAAEMTRARWGLGNEPIPNVIHLLEAHGVRVFSLATEHSEVDAFSFWQASTPFVFLNTGKTPERSRFDAAHELGHLVMHAGARESRGPEAEQQANAFAGAFLMPESSVRARMPQAPLIDQILEGKQIWRVSALALTYRLHELDMLSDWQYRSACVELSRLGYRKGEPEGIPGETSQLLTKVFAALRENGKSVHDVAAELRLGSHDLSGMMFGLVVAAVSTRHQPQPSPPGRPRLTVV</sequence>
<name>A0A1H3SU07_9PSEU</name>
<dbReference type="EMBL" id="FNON01000015">
    <property type="protein sequence ID" value="SDZ41476.1"/>
    <property type="molecule type" value="Genomic_DNA"/>
</dbReference>
<dbReference type="PANTHER" id="PTHR43236:SF1">
    <property type="entry name" value="BLL7220 PROTEIN"/>
    <property type="match status" value="1"/>
</dbReference>
<dbReference type="RefSeq" id="WP_091299813.1">
    <property type="nucleotide sequence ID" value="NZ_FNON01000015.1"/>
</dbReference>
<gene>
    <name evidence="3" type="ORF">SAMN05421504_115136</name>
</gene>
<proteinExistence type="inferred from homology"/>
<dbReference type="STRING" id="589385.SAMN05421504_115136"/>
<dbReference type="PROSITE" id="PS50943">
    <property type="entry name" value="HTH_CROC1"/>
    <property type="match status" value="1"/>
</dbReference>
<dbReference type="PANTHER" id="PTHR43236">
    <property type="entry name" value="ANTITOXIN HIGA1"/>
    <property type="match status" value="1"/>
</dbReference>
<dbReference type="SMART" id="SM00530">
    <property type="entry name" value="HTH_XRE"/>
    <property type="match status" value="1"/>
</dbReference>
<dbReference type="AlphaFoldDB" id="A0A1H3SU07"/>
<dbReference type="GO" id="GO:0003677">
    <property type="term" value="F:DNA binding"/>
    <property type="evidence" value="ECO:0007669"/>
    <property type="project" value="InterPro"/>
</dbReference>
<evidence type="ECO:0000259" key="2">
    <source>
        <dbReference type="PROSITE" id="PS50943"/>
    </source>
</evidence>
<evidence type="ECO:0000256" key="1">
    <source>
        <dbReference type="ARBA" id="ARBA00007227"/>
    </source>
</evidence>
<dbReference type="Proteomes" id="UP000199515">
    <property type="component" value="Unassembled WGS sequence"/>
</dbReference>
<dbReference type="InterPro" id="IPR001387">
    <property type="entry name" value="Cro/C1-type_HTH"/>
</dbReference>
<evidence type="ECO:0000313" key="3">
    <source>
        <dbReference type="EMBL" id="SDZ41476.1"/>
    </source>
</evidence>
<evidence type="ECO:0000313" key="4">
    <source>
        <dbReference type="Proteomes" id="UP000199515"/>
    </source>
</evidence>
<keyword evidence="4" id="KW-1185">Reference proteome</keyword>
<protein>
    <submittedName>
        <fullName evidence="3">Zn-dependent peptidase ImmA, M78 family</fullName>
    </submittedName>
</protein>
<comment type="similarity">
    <text evidence="1">Belongs to the short-chain fatty acyl-CoA assimilation regulator (ScfR) family.</text>
</comment>
<reference evidence="3 4" key="1">
    <citation type="submission" date="2016-10" db="EMBL/GenBank/DDBJ databases">
        <authorList>
            <person name="de Groot N.N."/>
        </authorList>
    </citation>
    <scope>NUCLEOTIDE SEQUENCE [LARGE SCALE GENOMIC DNA]</scope>
    <source>
        <strain evidence="3 4">CPCC 202699</strain>
    </source>
</reference>
<feature type="domain" description="HTH cro/C1-type" evidence="2">
    <location>
        <begin position="7"/>
        <end position="61"/>
    </location>
</feature>
<dbReference type="CDD" id="cd00093">
    <property type="entry name" value="HTH_XRE"/>
    <property type="match status" value="1"/>
</dbReference>
<dbReference type="SUPFAM" id="SSF47413">
    <property type="entry name" value="lambda repressor-like DNA-binding domains"/>
    <property type="match status" value="1"/>
</dbReference>
<accession>A0A1H3SU07</accession>
<dbReference type="Gene3D" id="1.10.10.2910">
    <property type="match status" value="1"/>
</dbReference>